<dbReference type="SUPFAM" id="SSF51197">
    <property type="entry name" value="Clavaminate synthase-like"/>
    <property type="match status" value="1"/>
</dbReference>
<dbReference type="InterPro" id="IPR044861">
    <property type="entry name" value="IPNS-like_FE2OG_OXY"/>
</dbReference>
<dbReference type="InterPro" id="IPR026992">
    <property type="entry name" value="DIOX_N"/>
</dbReference>
<dbReference type="Pfam" id="PF03171">
    <property type="entry name" value="2OG-FeII_Oxy"/>
    <property type="match status" value="1"/>
</dbReference>
<dbReference type="PROSITE" id="PS51471">
    <property type="entry name" value="FE2OG_OXY"/>
    <property type="match status" value="1"/>
</dbReference>
<dbReference type="EMBL" id="RDQH01000336">
    <property type="protein sequence ID" value="RXH86530.1"/>
    <property type="molecule type" value="Genomic_DNA"/>
</dbReference>
<keyword evidence="2 6" id="KW-0408">Iron</keyword>
<dbReference type="SMR" id="A0A498ITL8"/>
<accession>A0A498ITL8</accession>
<dbReference type="InterPro" id="IPR027443">
    <property type="entry name" value="IPNS-like_sf"/>
</dbReference>
<feature type="domain" description="Fe2OG dioxygenase" evidence="7">
    <location>
        <begin position="163"/>
        <end position="265"/>
    </location>
</feature>
<dbReference type="GO" id="GO:0046872">
    <property type="term" value="F:metal ion binding"/>
    <property type="evidence" value="ECO:0007669"/>
    <property type="project" value="UniProtKB-KW"/>
</dbReference>
<dbReference type="Proteomes" id="UP000290289">
    <property type="component" value="Chromosome 10"/>
</dbReference>
<comment type="caution">
    <text evidence="8">The sequence shown here is derived from an EMBL/GenBank/DDBJ whole genome shotgun (WGS) entry which is preliminary data.</text>
</comment>
<keyword evidence="6" id="KW-0560">Oxidoreductase</keyword>
<proteinExistence type="inferred from homology"/>
<dbReference type="STRING" id="3750.A0A498ITL8"/>
<evidence type="ECO:0000256" key="4">
    <source>
        <dbReference type="ARBA" id="ARBA00074102"/>
    </source>
</evidence>
<dbReference type="PANTHER" id="PTHR47990">
    <property type="entry name" value="2-OXOGLUTARATE (2OG) AND FE(II)-DEPENDENT OXYGENASE SUPERFAMILY PROTEIN-RELATED"/>
    <property type="match status" value="1"/>
</dbReference>
<evidence type="ECO:0000256" key="6">
    <source>
        <dbReference type="RuleBase" id="RU003682"/>
    </source>
</evidence>
<dbReference type="InterPro" id="IPR050231">
    <property type="entry name" value="Iron_ascorbate_oxido_reductase"/>
</dbReference>
<evidence type="ECO:0000256" key="2">
    <source>
        <dbReference type="ARBA" id="ARBA00023004"/>
    </source>
</evidence>
<organism evidence="8 9">
    <name type="scientific">Malus domestica</name>
    <name type="common">Apple</name>
    <name type="synonym">Pyrus malus</name>
    <dbReference type="NCBI Taxonomy" id="3750"/>
    <lineage>
        <taxon>Eukaryota</taxon>
        <taxon>Viridiplantae</taxon>
        <taxon>Streptophyta</taxon>
        <taxon>Embryophyta</taxon>
        <taxon>Tracheophyta</taxon>
        <taxon>Spermatophyta</taxon>
        <taxon>Magnoliopsida</taxon>
        <taxon>eudicotyledons</taxon>
        <taxon>Gunneridae</taxon>
        <taxon>Pentapetalae</taxon>
        <taxon>rosids</taxon>
        <taxon>fabids</taxon>
        <taxon>Rosales</taxon>
        <taxon>Rosaceae</taxon>
        <taxon>Amygdaloideae</taxon>
        <taxon>Maleae</taxon>
        <taxon>Malus</taxon>
    </lineage>
</organism>
<dbReference type="FunFam" id="2.60.120.330:FF:000017">
    <property type="entry name" value="2-oxoglutarate-dependent dioxygenase DAO"/>
    <property type="match status" value="1"/>
</dbReference>
<sequence length="316" mass="35487">MGSLAPPKLPTINFSAQGLKPGSSSWLSTAKQVRYALEEYGSFVAQYDQISPELQNNIFGQAADLFEVPVENKVKNVGEQPYHGYIGPNPFMPLYESLCIDNVTSPQATHEFKNLMWPAGKKNFCETTDSFGQLLGDLERTVGQMLFDSFGVGNEYECVANCNSHLLRFIKYKVPEDTDTTLRFPMHTDNSFTTIVVQHDVSGLEVKTKEGDWINIESVPSQFLFMAADGLQMWSNDRIKACQHRVKHCGNKTRYSLGLFTFNNGVLQVPKELVDDEHPLLYNPCDSRGYTRFHASAESKKAASRIKAYCGIKVEN</sequence>
<reference evidence="8 9" key="1">
    <citation type="submission" date="2018-10" db="EMBL/GenBank/DDBJ databases">
        <title>A high-quality apple genome assembly.</title>
        <authorList>
            <person name="Hu J."/>
        </authorList>
    </citation>
    <scope>NUCLEOTIDE SEQUENCE [LARGE SCALE GENOMIC DNA]</scope>
    <source>
        <strain evidence="9">cv. HFTH1</strain>
        <tissue evidence="8">Young leaf</tissue>
    </source>
</reference>
<evidence type="ECO:0000259" key="7">
    <source>
        <dbReference type="PROSITE" id="PS51471"/>
    </source>
</evidence>
<keyword evidence="1 6" id="KW-0479">Metal-binding</keyword>
<comment type="similarity">
    <text evidence="6">Belongs to the iron/ascorbate-dependent oxidoreductase family.</text>
</comment>
<evidence type="ECO:0000313" key="9">
    <source>
        <dbReference type="Proteomes" id="UP000290289"/>
    </source>
</evidence>
<dbReference type="GO" id="GO:0016491">
    <property type="term" value="F:oxidoreductase activity"/>
    <property type="evidence" value="ECO:0007669"/>
    <property type="project" value="UniProtKB-KW"/>
</dbReference>
<comment type="function">
    <text evidence="3">2-oxoglutarate-dependent dioxygenase essential for auxin catabolism and maintenance of auxin homeostasis in reproductive organs. Catalyzes the irreversible oxidation of indole-3-acetic acid (IAA) to the biologically inactive 2-oxoindole-3-acetic acid (OxIAA).</text>
</comment>
<protein>
    <recommendedName>
        <fullName evidence="4">2-oxoglutarate-dependent dioxygenase DAO</fullName>
    </recommendedName>
    <alternativeName>
        <fullName evidence="5">Protein DIOXYGENASE FOR AUXIN OXIDATION</fullName>
    </alternativeName>
</protein>
<keyword evidence="9" id="KW-1185">Reference proteome</keyword>
<evidence type="ECO:0000256" key="1">
    <source>
        <dbReference type="ARBA" id="ARBA00022723"/>
    </source>
</evidence>
<dbReference type="Gene3D" id="2.60.120.330">
    <property type="entry name" value="B-lactam Antibiotic, Isopenicillin N Synthase, Chain"/>
    <property type="match status" value="1"/>
</dbReference>
<name>A0A498ITL8_MALDO</name>
<evidence type="ECO:0000313" key="8">
    <source>
        <dbReference type="EMBL" id="RXH86530.1"/>
    </source>
</evidence>
<evidence type="ECO:0000256" key="5">
    <source>
        <dbReference type="ARBA" id="ARBA00076740"/>
    </source>
</evidence>
<evidence type="ECO:0000256" key="3">
    <source>
        <dbReference type="ARBA" id="ARBA00054658"/>
    </source>
</evidence>
<gene>
    <name evidence="8" type="ORF">DVH24_021803</name>
</gene>
<dbReference type="AlphaFoldDB" id="A0A498ITL8"/>
<dbReference type="Pfam" id="PF14226">
    <property type="entry name" value="DIOX_N"/>
    <property type="match status" value="1"/>
</dbReference>
<dbReference type="InterPro" id="IPR005123">
    <property type="entry name" value="Oxoglu/Fe-dep_dioxygenase_dom"/>
</dbReference>